<dbReference type="EMBL" id="JANPWB010000015">
    <property type="protein sequence ID" value="KAJ1092355.1"/>
    <property type="molecule type" value="Genomic_DNA"/>
</dbReference>
<feature type="compositionally biased region" description="Basic and acidic residues" evidence="1">
    <location>
        <begin position="22"/>
        <end position="33"/>
    </location>
</feature>
<gene>
    <name evidence="2" type="ORF">NDU88_005466</name>
</gene>
<reference evidence="2" key="1">
    <citation type="journal article" date="2022" name="bioRxiv">
        <title>Sequencing and chromosome-scale assembly of the giantPleurodeles waltlgenome.</title>
        <authorList>
            <person name="Brown T."/>
            <person name="Elewa A."/>
            <person name="Iarovenko S."/>
            <person name="Subramanian E."/>
            <person name="Araus A.J."/>
            <person name="Petzold A."/>
            <person name="Susuki M."/>
            <person name="Suzuki K.-i.T."/>
            <person name="Hayashi T."/>
            <person name="Toyoda A."/>
            <person name="Oliveira C."/>
            <person name="Osipova E."/>
            <person name="Leigh N.D."/>
            <person name="Simon A."/>
            <person name="Yun M.H."/>
        </authorList>
    </citation>
    <scope>NUCLEOTIDE SEQUENCE</scope>
    <source>
        <strain evidence="2">20211129_DDA</strain>
        <tissue evidence="2">Liver</tissue>
    </source>
</reference>
<name>A0AAV7LL80_PLEWA</name>
<evidence type="ECO:0000256" key="1">
    <source>
        <dbReference type="SAM" id="MobiDB-lite"/>
    </source>
</evidence>
<dbReference type="AlphaFoldDB" id="A0AAV7LL80"/>
<evidence type="ECO:0000313" key="2">
    <source>
        <dbReference type="EMBL" id="KAJ1092355.1"/>
    </source>
</evidence>
<keyword evidence="3" id="KW-1185">Reference proteome</keyword>
<dbReference type="Proteomes" id="UP001066276">
    <property type="component" value="Chromosome 11"/>
</dbReference>
<protein>
    <submittedName>
        <fullName evidence="2">Uncharacterized protein</fullName>
    </submittedName>
</protein>
<accession>A0AAV7LL80</accession>
<proteinExistence type="predicted"/>
<organism evidence="2 3">
    <name type="scientific">Pleurodeles waltl</name>
    <name type="common">Iberian ribbed newt</name>
    <dbReference type="NCBI Taxonomy" id="8319"/>
    <lineage>
        <taxon>Eukaryota</taxon>
        <taxon>Metazoa</taxon>
        <taxon>Chordata</taxon>
        <taxon>Craniata</taxon>
        <taxon>Vertebrata</taxon>
        <taxon>Euteleostomi</taxon>
        <taxon>Amphibia</taxon>
        <taxon>Batrachia</taxon>
        <taxon>Caudata</taxon>
        <taxon>Salamandroidea</taxon>
        <taxon>Salamandridae</taxon>
        <taxon>Pleurodelinae</taxon>
        <taxon>Pleurodeles</taxon>
    </lineage>
</organism>
<evidence type="ECO:0000313" key="3">
    <source>
        <dbReference type="Proteomes" id="UP001066276"/>
    </source>
</evidence>
<feature type="region of interest" description="Disordered" evidence="1">
    <location>
        <begin position="1"/>
        <end position="111"/>
    </location>
</feature>
<comment type="caution">
    <text evidence="2">The sequence shown here is derived from an EMBL/GenBank/DDBJ whole genome shotgun (WGS) entry which is preliminary data.</text>
</comment>
<sequence length="125" mass="13260">MRRSDFSACSPLVEGRGARLVADPRARGGDHQESSPATPPPLRPTPRQQRGGLSNGRGGSPKRCRAQRRIYCPPAKGSPCRRTPTSPSGLRDRAPGLATSQDGGRSSRVGVVVRQPPFLAAQAPQ</sequence>